<reference evidence="7" key="1">
    <citation type="journal article" date="2014" name="Int. J. Syst. Evol. Microbiol.">
        <title>Complete genome sequence of Corynebacterium casei LMG S-19264T (=DSM 44701T), isolated from a smear-ripened cheese.</title>
        <authorList>
            <consortium name="US DOE Joint Genome Institute (JGI-PGF)"/>
            <person name="Walter F."/>
            <person name="Albersmeier A."/>
            <person name="Kalinowski J."/>
            <person name="Ruckert C."/>
        </authorList>
    </citation>
    <scope>NUCLEOTIDE SEQUENCE</scope>
    <source>
        <strain evidence="7">CGMCC 1.12919</strain>
    </source>
</reference>
<gene>
    <name evidence="7" type="ORF">GCM10010994_07180</name>
</gene>
<dbReference type="Pfam" id="PF00724">
    <property type="entry name" value="Oxidored_FMN"/>
    <property type="match status" value="1"/>
</dbReference>
<comment type="cofactor">
    <cofactor evidence="1">
        <name>FMN</name>
        <dbReference type="ChEBI" id="CHEBI:58210"/>
    </cofactor>
</comment>
<organism evidence="7 8">
    <name type="scientific">Chelatococcus reniformis</name>
    <dbReference type="NCBI Taxonomy" id="1494448"/>
    <lineage>
        <taxon>Bacteria</taxon>
        <taxon>Pseudomonadati</taxon>
        <taxon>Pseudomonadota</taxon>
        <taxon>Alphaproteobacteria</taxon>
        <taxon>Hyphomicrobiales</taxon>
        <taxon>Chelatococcaceae</taxon>
        <taxon>Chelatococcus</taxon>
    </lineage>
</organism>
<accession>A0A916X8J3</accession>
<dbReference type="RefSeq" id="WP_188607714.1">
    <property type="nucleotide sequence ID" value="NZ_BMGG01000001.1"/>
</dbReference>
<protein>
    <submittedName>
        <fullName evidence="7">NADH:flavin oxidoreductase / NADH oxidase</fullName>
    </submittedName>
</protein>
<dbReference type="GO" id="GO:0050661">
    <property type="term" value="F:NADP binding"/>
    <property type="evidence" value="ECO:0007669"/>
    <property type="project" value="InterPro"/>
</dbReference>
<keyword evidence="5" id="KW-0560">Oxidoreductase</keyword>
<dbReference type="GO" id="GO:0003959">
    <property type="term" value="F:NADPH dehydrogenase activity"/>
    <property type="evidence" value="ECO:0007669"/>
    <property type="project" value="InterPro"/>
</dbReference>
<evidence type="ECO:0000256" key="5">
    <source>
        <dbReference type="ARBA" id="ARBA00023002"/>
    </source>
</evidence>
<dbReference type="InterPro" id="IPR013785">
    <property type="entry name" value="Aldolase_TIM"/>
</dbReference>
<dbReference type="SUPFAM" id="SSF51395">
    <property type="entry name" value="FMN-linked oxidoreductases"/>
    <property type="match status" value="1"/>
</dbReference>
<dbReference type="GO" id="GO:0010181">
    <property type="term" value="F:FMN binding"/>
    <property type="evidence" value="ECO:0007669"/>
    <property type="project" value="InterPro"/>
</dbReference>
<evidence type="ECO:0000256" key="4">
    <source>
        <dbReference type="ARBA" id="ARBA00022857"/>
    </source>
</evidence>
<dbReference type="Gene3D" id="3.20.20.70">
    <property type="entry name" value="Aldolase class I"/>
    <property type="match status" value="1"/>
</dbReference>
<evidence type="ECO:0000313" key="8">
    <source>
        <dbReference type="Proteomes" id="UP000637002"/>
    </source>
</evidence>
<dbReference type="Proteomes" id="UP000637002">
    <property type="component" value="Unassembled WGS sequence"/>
</dbReference>
<comment type="caution">
    <text evidence="7">The sequence shown here is derived from an EMBL/GenBank/DDBJ whole genome shotgun (WGS) entry which is preliminary data.</text>
</comment>
<feature type="domain" description="NADH:flavin oxidoreductase/NADH oxidase N-terminal" evidence="6">
    <location>
        <begin position="6"/>
        <end position="347"/>
    </location>
</feature>
<dbReference type="PANTHER" id="PTHR43303:SF4">
    <property type="entry name" value="NADPH DEHYDROGENASE C23G7.10C-RELATED"/>
    <property type="match status" value="1"/>
</dbReference>
<keyword evidence="4" id="KW-0521">NADP</keyword>
<dbReference type="PANTHER" id="PTHR43303">
    <property type="entry name" value="NADPH DEHYDROGENASE C23G7.10C-RELATED"/>
    <property type="match status" value="1"/>
</dbReference>
<evidence type="ECO:0000256" key="2">
    <source>
        <dbReference type="ARBA" id="ARBA00022630"/>
    </source>
</evidence>
<dbReference type="AlphaFoldDB" id="A0A916X8J3"/>
<reference evidence="7" key="2">
    <citation type="submission" date="2020-09" db="EMBL/GenBank/DDBJ databases">
        <authorList>
            <person name="Sun Q."/>
            <person name="Zhou Y."/>
        </authorList>
    </citation>
    <scope>NUCLEOTIDE SEQUENCE</scope>
    <source>
        <strain evidence="7">CGMCC 1.12919</strain>
    </source>
</reference>
<evidence type="ECO:0000256" key="1">
    <source>
        <dbReference type="ARBA" id="ARBA00001917"/>
    </source>
</evidence>
<dbReference type="InterPro" id="IPR044152">
    <property type="entry name" value="YqjM-like"/>
</dbReference>
<name>A0A916X8J3_9HYPH</name>
<dbReference type="InterPro" id="IPR001155">
    <property type="entry name" value="OxRdtase_FMN_N"/>
</dbReference>
<sequence length="386" mass="41619">MSGSQLFSGYRLRDVRLKNRIVASPMWQYRGERGFATDWHLMHLGRLADGGAGLVFQEGTTVERRACGTVGDIGIWDDAFVPQLARIVRLIRANGAVPAIQLMHAGRKARTKRPIDGPGLLERTADIDDWDAWDVVAPSAVPLKEGLAPPREMTAGDVKAVIDAFVAGARRADEAGYDVLELHGAHGYLIHQFLSELTNCRGDRYGGGFDNRIRFLTEIVEGVRSVWPAAKPLMLRLSCIDGAGWTLEHTIKLVERVKALGVDCIDCSSGGLVGSPIPSGQPLDYGYQVPFAAELRRTADIPTAAVGLIVHARQAEDILAAGAADLVLLGRELIYNPNWPIDAAQKLGVDPAFAAQPAHIGLWLGKRASTSPSLVPSTFPQGRASA</sequence>
<keyword evidence="2" id="KW-0285">Flavoprotein</keyword>
<keyword evidence="3" id="KW-0288">FMN</keyword>
<proteinExistence type="predicted"/>
<evidence type="ECO:0000313" key="7">
    <source>
        <dbReference type="EMBL" id="GGC50585.1"/>
    </source>
</evidence>
<dbReference type="CDD" id="cd02932">
    <property type="entry name" value="OYE_YqiM_FMN"/>
    <property type="match status" value="1"/>
</dbReference>
<evidence type="ECO:0000259" key="6">
    <source>
        <dbReference type="Pfam" id="PF00724"/>
    </source>
</evidence>
<dbReference type="EMBL" id="BMGG01000001">
    <property type="protein sequence ID" value="GGC50585.1"/>
    <property type="molecule type" value="Genomic_DNA"/>
</dbReference>
<keyword evidence="8" id="KW-1185">Reference proteome</keyword>
<evidence type="ECO:0000256" key="3">
    <source>
        <dbReference type="ARBA" id="ARBA00022643"/>
    </source>
</evidence>